<evidence type="ECO:0000259" key="6">
    <source>
        <dbReference type="Pfam" id="PF15469"/>
    </source>
</evidence>
<dbReference type="InterPro" id="IPR029175">
    <property type="entry name" value="EXOC2/Sec5"/>
</dbReference>
<evidence type="ECO:0000256" key="4">
    <source>
        <dbReference type="RuleBase" id="RU365069"/>
    </source>
</evidence>
<dbReference type="GO" id="GO:0006887">
    <property type="term" value="P:exocytosis"/>
    <property type="evidence" value="ECO:0007669"/>
    <property type="project" value="UniProtKB-KW"/>
</dbReference>
<dbReference type="EMBL" id="LWDD02000887">
    <property type="protein sequence ID" value="KAE8255844.1"/>
    <property type="molecule type" value="Genomic_DNA"/>
</dbReference>
<name>A0A177VEY7_9BASI</name>
<keyword evidence="2 4" id="KW-0813">Transport</keyword>
<organism evidence="8 9">
    <name type="scientific">Tilletia caries</name>
    <name type="common">wheat bunt fungus</name>
    <dbReference type="NCBI Taxonomy" id="13290"/>
    <lineage>
        <taxon>Eukaryota</taxon>
        <taxon>Fungi</taxon>
        <taxon>Dikarya</taxon>
        <taxon>Basidiomycota</taxon>
        <taxon>Ustilaginomycotina</taxon>
        <taxon>Exobasidiomycetes</taxon>
        <taxon>Tilletiales</taxon>
        <taxon>Tilletiaceae</taxon>
        <taxon>Tilletia</taxon>
    </lineage>
</organism>
<keyword evidence="4" id="KW-0653">Protein transport</keyword>
<proteinExistence type="inferred from homology"/>
<dbReference type="InterPro" id="IPR039481">
    <property type="entry name" value="EXOC2/Sec5_N_dom"/>
</dbReference>
<feature type="region of interest" description="Disordered" evidence="5">
    <location>
        <begin position="28"/>
        <end position="72"/>
    </location>
</feature>
<dbReference type="Proteomes" id="UP000077671">
    <property type="component" value="Unassembled WGS sequence"/>
</dbReference>
<evidence type="ECO:0000256" key="1">
    <source>
        <dbReference type="ARBA" id="ARBA00010578"/>
    </source>
</evidence>
<feature type="domain" description="Exocyst complex component EXOC2/Sec5 N-terminal" evidence="6">
    <location>
        <begin position="77"/>
        <end position="920"/>
    </location>
</feature>
<dbReference type="PANTHER" id="PTHR13043:SF1">
    <property type="entry name" value="EXOCYST COMPLEX COMPONENT 2"/>
    <property type="match status" value="1"/>
</dbReference>
<evidence type="ECO:0000313" key="10">
    <source>
        <dbReference type="Proteomes" id="UP000836402"/>
    </source>
</evidence>
<feature type="region of interest" description="Disordered" evidence="5">
    <location>
        <begin position="445"/>
        <end position="476"/>
    </location>
</feature>
<feature type="compositionally biased region" description="Polar residues" evidence="5">
    <location>
        <begin position="450"/>
        <end position="473"/>
    </location>
</feature>
<dbReference type="Pfam" id="PF15469">
    <property type="entry name" value="Sec5"/>
    <property type="match status" value="1"/>
</dbReference>
<dbReference type="Proteomes" id="UP000836402">
    <property type="component" value="Unassembled WGS sequence"/>
</dbReference>
<protein>
    <recommendedName>
        <fullName evidence="4">Exocyst complex component SEC5</fullName>
    </recommendedName>
</protein>
<comment type="similarity">
    <text evidence="1 4">Belongs to the SEC5 family.</text>
</comment>
<evidence type="ECO:0000256" key="2">
    <source>
        <dbReference type="ARBA" id="ARBA00022448"/>
    </source>
</evidence>
<comment type="function">
    <text evidence="4">Component of the exocyst complex involved in the docking of exocytic vesicles with fusion sites on the plasma membrane.</text>
</comment>
<keyword evidence="10" id="KW-1185">Reference proteome</keyword>
<evidence type="ECO:0000313" key="9">
    <source>
        <dbReference type="Proteomes" id="UP000077671"/>
    </source>
</evidence>
<dbReference type="GO" id="GO:0006893">
    <property type="term" value="P:Golgi to plasma membrane transport"/>
    <property type="evidence" value="ECO:0007669"/>
    <property type="project" value="UniProtKB-UniRule"/>
</dbReference>
<dbReference type="GO" id="GO:0000145">
    <property type="term" value="C:exocyst"/>
    <property type="evidence" value="ECO:0007669"/>
    <property type="project" value="UniProtKB-UniRule"/>
</dbReference>
<dbReference type="PANTHER" id="PTHR13043">
    <property type="entry name" value="EXOCYST COMPLEX COMPONENT SEC5"/>
    <property type="match status" value="1"/>
</dbReference>
<reference evidence="7" key="3">
    <citation type="submission" date="2020-10" db="EMBL/GenBank/DDBJ databases">
        <authorList>
            <person name="Sedaghatjoo S."/>
        </authorList>
    </citation>
    <scope>NUCLEOTIDE SEQUENCE</scope>
    <source>
        <strain evidence="7">AZH3</strain>
    </source>
</reference>
<evidence type="ECO:0000313" key="8">
    <source>
        <dbReference type="EMBL" id="KAE8255844.1"/>
    </source>
</evidence>
<reference evidence="8" key="1">
    <citation type="submission" date="2016-04" db="EMBL/GenBank/DDBJ databases">
        <authorList>
            <person name="Nguyen H.D."/>
            <person name="Kesanakurti P."/>
            <person name="Cullis J."/>
            <person name="Levesque C.A."/>
            <person name="Hambleton S."/>
        </authorList>
    </citation>
    <scope>NUCLEOTIDE SEQUENCE</scope>
    <source>
        <strain evidence="8">DAOMC 238032</strain>
    </source>
</reference>
<keyword evidence="3 4" id="KW-0268">Exocytosis</keyword>
<comment type="subunit">
    <text evidence="4">Component of the exocyst complex.</text>
</comment>
<evidence type="ECO:0000256" key="3">
    <source>
        <dbReference type="ARBA" id="ARBA00022483"/>
    </source>
</evidence>
<dbReference type="GO" id="GO:0015031">
    <property type="term" value="P:protein transport"/>
    <property type="evidence" value="ECO:0007669"/>
    <property type="project" value="UniProtKB-KW"/>
</dbReference>
<evidence type="ECO:0000256" key="5">
    <source>
        <dbReference type="SAM" id="MobiDB-lite"/>
    </source>
</evidence>
<accession>A0A177VEY7</accession>
<sequence>MALALADTDEDVLLKAYKLETQDAVTWSEATPADGDGDLTVGAGGGGGGGGATSGTGTGTGTGSATPNHLTSLAEQSDPLGLRPHLGHVRDLNPALRSNILLSSKQFDSKLFLSSVHPDATFADLSRGVRFLRQSVEQRSEALKVLVEQNFDRFVAVKATTDGVYREMKESDDGPLRDDSDYGAKELKELLAAASAKADQVFTPLLENSLKTLKLRSTLGVFERSKFFFNLPGTLSENIEAGRYDVALRDYKKGKFFLESKPGQLFAFNVPAAQSGDPTARGTLRQQEQQQRIFAKVWDAVEGTMQQMQARLFAMIQEPRRSVEDQEKTIELLLELNPKEDPVAVFLESQRNHMRSLMKKVYDSATKRMQAYAIQEMMPLDEKDKARNLQACIRLLQTHSKNFDKLHGWEHWKAIQDMVRSLSEVICQIMPSFWRIAKDHASGRLERGQGATNASLSPSNNKLSPGSSGSGTPNADRLNAQSRAWAMEALDSYVSILSQFFSLTDVAIIGRQPLSPLPRWVPKDSCSVSAAHWMRGILLELDESVQEICGLNVGGGSANASLKNLLANARFNMTEVLCNLWESDAAIFHMLEDWSLDTDAPSTTLFLRDLALFWRNNSREAFLIAGGKAADIQSRELSIAPEFTGRIKASFLNGLYTFLDGLVQLAFSEYDPLDPTTSTSEKVFADTKVSIDVRELDARILLGVTNIDHLRRTVLPSLFQQLTDSLHVKMHEDLKTVEEVAQQLDGILFDDYVKRKSDIISDILREGILSSGVNWSTIPKPSEVHPFIYNALLAMVQVHAQVRAVAKPLVNRTITALLELLAEVTYECFMEVPRFGMGGMLQATLEIEFVHQTLAQYVSKEAEQRLNKVYALLSSKFQRSNSSRSGNAAEEAELIRVELEAVKKTLSASRRMTALEYLCFRPVKSSRSIKKTS</sequence>
<dbReference type="AlphaFoldDB" id="A0A177VEY7"/>
<dbReference type="EMBL" id="CAJHJG010002705">
    <property type="protein sequence ID" value="CAD6922473.1"/>
    <property type="molecule type" value="Genomic_DNA"/>
</dbReference>
<evidence type="ECO:0000313" key="7">
    <source>
        <dbReference type="EMBL" id="CAD6922473.1"/>
    </source>
</evidence>
<feature type="compositionally biased region" description="Gly residues" evidence="5">
    <location>
        <begin position="42"/>
        <end position="62"/>
    </location>
</feature>
<gene>
    <name evidence="8" type="ORF">A4X03_0g5502</name>
    <name evidence="7" type="ORF">JKIAZH3_G5310</name>
</gene>
<reference evidence="8" key="2">
    <citation type="journal article" date="2019" name="IMA Fungus">
        <title>Genome sequencing and comparison of five Tilletia species to identify candidate genes for the detection of regulated species infecting wheat.</title>
        <authorList>
            <person name="Nguyen H.D.T."/>
            <person name="Sultana T."/>
            <person name="Kesanakurti P."/>
            <person name="Hambleton S."/>
        </authorList>
    </citation>
    <scope>NUCLEOTIDE SEQUENCE</scope>
    <source>
        <strain evidence="8">DAOMC 238032</strain>
    </source>
</reference>
<comment type="caution">
    <text evidence="8">The sequence shown here is derived from an EMBL/GenBank/DDBJ whole genome shotgun (WGS) entry which is preliminary data.</text>
</comment>